<dbReference type="InterPro" id="IPR013783">
    <property type="entry name" value="Ig-like_fold"/>
</dbReference>
<evidence type="ECO:0000313" key="3">
    <source>
        <dbReference type="EMBL" id="SNS12808.1"/>
    </source>
</evidence>
<evidence type="ECO:0000259" key="2">
    <source>
        <dbReference type="Pfam" id="PF22783"/>
    </source>
</evidence>
<dbReference type="Proteomes" id="UP000198440">
    <property type="component" value="Unassembled WGS sequence"/>
</dbReference>
<reference evidence="3 4" key="1">
    <citation type="submission" date="2017-06" db="EMBL/GenBank/DDBJ databases">
        <authorList>
            <person name="Kim H.J."/>
            <person name="Triplett B.A."/>
        </authorList>
    </citation>
    <scope>NUCLEOTIDE SEQUENCE [LARGE SCALE GENOMIC DNA]</scope>
    <source>
        <strain evidence="3 4">DSM 11445</strain>
    </source>
</reference>
<dbReference type="Gene3D" id="2.60.40.10">
    <property type="entry name" value="Immunoglobulins"/>
    <property type="match status" value="13"/>
</dbReference>
<evidence type="ECO:0000313" key="4">
    <source>
        <dbReference type="Proteomes" id="UP000198440"/>
    </source>
</evidence>
<protein>
    <recommendedName>
        <fullName evidence="5">Ig-like domain (Group 3)</fullName>
    </recommendedName>
</protein>
<feature type="domain" description="Biofilm-associated protein BapA-like prefix-like" evidence="2">
    <location>
        <begin position="37"/>
        <end position="97"/>
    </location>
</feature>
<proteinExistence type="predicted"/>
<dbReference type="PANTHER" id="PTHR22901:SF0">
    <property type="entry name" value="SIALATE O-ACETYLESTERASE"/>
    <property type="match status" value="1"/>
</dbReference>
<accession>A0A239BZH4</accession>
<dbReference type="InterPro" id="IPR048051">
    <property type="entry name" value="BapA-like_prefix-like"/>
</dbReference>
<dbReference type="RefSeq" id="WP_089276548.1">
    <property type="nucleotide sequence ID" value="NZ_FZON01000005.1"/>
</dbReference>
<gene>
    <name evidence="3" type="ORF">SAMN04488078_100511</name>
</gene>
<dbReference type="Pfam" id="PF17936">
    <property type="entry name" value="Big_6"/>
    <property type="match status" value="2"/>
</dbReference>
<dbReference type="Pfam" id="PF22783">
    <property type="entry name" value="BapA_N"/>
    <property type="match status" value="1"/>
</dbReference>
<organism evidence="3 4">
    <name type="scientific">Antarctobacter heliothermus</name>
    <dbReference type="NCBI Taxonomy" id="74033"/>
    <lineage>
        <taxon>Bacteria</taxon>
        <taxon>Pseudomonadati</taxon>
        <taxon>Pseudomonadota</taxon>
        <taxon>Alphaproteobacteria</taxon>
        <taxon>Rhodobacterales</taxon>
        <taxon>Roseobacteraceae</taxon>
        <taxon>Antarctobacter</taxon>
    </lineage>
</organism>
<name>A0A239BZH4_9RHOB</name>
<evidence type="ECO:0008006" key="5">
    <source>
        <dbReference type="Google" id="ProtNLM"/>
    </source>
</evidence>
<dbReference type="GO" id="GO:0005975">
    <property type="term" value="P:carbohydrate metabolic process"/>
    <property type="evidence" value="ECO:0007669"/>
    <property type="project" value="TreeGrafter"/>
</dbReference>
<dbReference type="GO" id="GO:0001681">
    <property type="term" value="F:sialate O-acetylesterase activity"/>
    <property type="evidence" value="ECO:0007669"/>
    <property type="project" value="InterPro"/>
</dbReference>
<dbReference type="NCBIfam" id="NF012196">
    <property type="entry name" value="Ig_like_ice"/>
    <property type="match status" value="1"/>
</dbReference>
<dbReference type="EMBL" id="FZON01000005">
    <property type="protein sequence ID" value="SNS12808.1"/>
    <property type="molecule type" value="Genomic_DNA"/>
</dbReference>
<dbReference type="InterPro" id="IPR049826">
    <property type="entry name" value="Ig-like_ice"/>
</dbReference>
<dbReference type="InterPro" id="IPR039329">
    <property type="entry name" value="SIAE"/>
</dbReference>
<feature type="domain" description="Bacterial Ig" evidence="1">
    <location>
        <begin position="996"/>
        <end position="1063"/>
    </location>
</feature>
<dbReference type="PANTHER" id="PTHR22901">
    <property type="entry name" value="SIALATE O-ACETYLESTERASE"/>
    <property type="match status" value="1"/>
</dbReference>
<sequence>MNAINFVTRTRTGDVERGAVDGDGKGFLIGATGGQDISLNISQTDVRGYDRAANDLLITLADGRVIVLEGYFDDGGGMASRLFLSSDGVLNEVSFVEAEGGALFAQYGPTESWGKWSPDDALIFINEPTVVAEAPVVVSGDNDVSMLAAGLLGLGGIGAAGLGAAALGGAALLGGGVSSGGGGGGGGGTVGWTPPTVDDPEASYDIAGGDTPSITITGTANPGSEIMVTIGGITLTGVAGDDRVWEIVFEGENFPPDGIYQNIPVIVTDPDGTVSELFGPSFEIDTTPPPIDVTDGTVSTGVIVNEDDQSDGVTVTGEGEPGSTVTITVDGTTQVVEVGADGGWSFDFDSTIFPPGTYTKDITLTATDRFGNSTTVVDVVEVDTENSISLTNLPLTGDDVIAEAEAAAGFTFTGSTDAGATVIVTVEGVTYSATAAADGSWSVTFNAGDLPGGTYQTTAQIVSTDAAGNVATMSHSFDVDTETSVTIETATIGGDGVINAVEVDGGGVVTGTAEGGATVVVSTNGDSFTTTATATGGWSVDVPSVSLPRGTTSLEITAVATDGAGNSVTTSGSVAIDTEIGLTINTGTVAGDGVINAVEADGGVTLTGTADAGAGVVVTANGASYTVTADAGGGWSVDIPSVSLPRGTTTMDVSATATDVAGNTITKTGTVDIDTEIGVTLNTATVEGDGVINAAEAADGTVLTGTAEAGASVVVSANGFDYTATADASGNWSVDVPAGNLPSGTTSMDISATATDAAGNTVTATGSVGIDTEIALTIDTSTVAVDGIVNSTEHAGMIAFTGTGEPGATVTLELYGQSASAVVGSDGTWSMPFPASVLPTNAGQADSIAVLATVVSTDAAGNMALASGGFEIDVTNHVEVYTSNVEGDGVVNAAERADGVLLTGYTEATTAGSSVTVMVNGTAYDATINFNGNWSVVIPASEIPQGETSLDVLATSIDGAGNVSTATGSIAIDTTTNVAVMTATVEGDGVVNAAERADGVTLTGTAEPGSTVMVTLGTVTHQATVAANGSWTADFATAEIPTGERALNVTAVSTDPAGNTATANGSIDVDTLVRNFAITSTPGGADAVINADEAAQGLTLTGTTEPGGSVTLTLNGHTVQATVDASGTWSAAFNAGQLPSGEQTVTLTAVSKDPAGNVETITQPVTIDTDAGTLTISPAPVEGDDVVNLVEASDGVTLRGTSDAGQMVDVTLNGVTHSVLTDPSGNWSVDYAPGEIAPGTYTAAISATITDSAGNTLTRTDSVQIDTEVQNFAASGTPVEGDNVINANEASDGFVLTGTTEPGGTVSVTFEGVTHTASVDASGNWSVGFTAAEIPTGEKATSAVINTTDAAGNTATTSVGFAIDTVVNTLTMSADPVTPDNVINAAEARQGVTLTGTVEEGSTVTVTVGGMAHVAAVDALGHWTVDIPPSAMPTGTQSAPVLIEAVDPAGNTRAITESLNVDTDAPDALGWVGYGRDGSGVDLIRTEITTDDVFLGQLNDPSGTPDVTAVNIDASTDITALGQTYIDLTGSVPDGTHLVLAATDAAGNTSGSYLVTDDPATNTVLMSDNIADALSDFQIDTIDLHFAEDSSLTITEAQIKALSDTTDTVTIRGGSDDSVTITGASAQGTETVNGEGFNVFTLGDARLLIDDDITQVHGVV</sequence>
<dbReference type="NCBIfam" id="NF033510">
    <property type="entry name" value="Ca_tandemer"/>
    <property type="match status" value="12"/>
</dbReference>
<feature type="domain" description="Bacterial Ig" evidence="1">
    <location>
        <begin position="697"/>
        <end position="765"/>
    </location>
</feature>
<dbReference type="InterPro" id="IPR041498">
    <property type="entry name" value="Big_6"/>
</dbReference>
<evidence type="ECO:0000259" key="1">
    <source>
        <dbReference type="Pfam" id="PF17936"/>
    </source>
</evidence>